<dbReference type="InterPro" id="IPR003680">
    <property type="entry name" value="Flavodoxin_fold"/>
</dbReference>
<keyword evidence="5" id="KW-1185">Reference proteome</keyword>
<name>A0A448TRL6_9PAST</name>
<dbReference type="InterPro" id="IPR029039">
    <property type="entry name" value="Flavoprotein-like_sf"/>
</dbReference>
<reference evidence="4 5" key="1">
    <citation type="submission" date="2018-12" db="EMBL/GenBank/DDBJ databases">
        <authorList>
            <consortium name="Pathogen Informatics"/>
        </authorList>
    </citation>
    <scope>NUCLEOTIDE SEQUENCE [LARGE SCALE GENOMIC DNA]</scope>
    <source>
        <strain evidence="4 5">NCTC12871</strain>
    </source>
</reference>
<dbReference type="PANTHER" id="PTHR10204:SF34">
    <property type="entry name" value="NAD(P)H DEHYDROGENASE [QUINONE] 1 ISOFORM 1"/>
    <property type="match status" value="1"/>
</dbReference>
<dbReference type="Pfam" id="PF02525">
    <property type="entry name" value="Flavodoxin_2"/>
    <property type="match status" value="1"/>
</dbReference>
<accession>A0A448TRL6</accession>
<dbReference type="Proteomes" id="UP000279799">
    <property type="component" value="Chromosome"/>
</dbReference>
<evidence type="ECO:0000313" key="4">
    <source>
        <dbReference type="EMBL" id="VEJ08610.1"/>
    </source>
</evidence>
<sequence>MKHLIIFAHPDDKTSFNAAILNAVIKASHDKGVDVEIRDLYLMNFNPVLSHQEIIDSKQGIISQEIKNEQCLLEKAQLITLIYPLFLMGYPAILKGYLERILAHDGAYKLQKNTQSGIFAGKKIQEFITVANTEGKYHTLGFDKSLEDCLVNGLFHAWGTEDVRTQIFYNVHGVDDKTHHQMLEKVYFETEKNLDLLK</sequence>
<dbReference type="SUPFAM" id="SSF52218">
    <property type="entry name" value="Flavoproteins"/>
    <property type="match status" value="1"/>
</dbReference>
<evidence type="ECO:0000313" key="5">
    <source>
        <dbReference type="Proteomes" id="UP000279799"/>
    </source>
</evidence>
<dbReference type="OrthoDB" id="9798454at2"/>
<keyword evidence="2" id="KW-0560">Oxidoreductase</keyword>
<dbReference type="GO" id="GO:0003955">
    <property type="term" value="F:NAD(P)H dehydrogenase (quinone) activity"/>
    <property type="evidence" value="ECO:0007669"/>
    <property type="project" value="TreeGrafter"/>
</dbReference>
<dbReference type="RefSeq" id="WP_126597836.1">
    <property type="nucleotide sequence ID" value="NZ_LR134510.1"/>
</dbReference>
<feature type="domain" description="Flavodoxin-like fold" evidence="3">
    <location>
        <begin position="1"/>
        <end position="183"/>
    </location>
</feature>
<organism evidence="4 5">
    <name type="scientific">Actinobacillus delphinicola</name>
    <dbReference type="NCBI Taxonomy" id="51161"/>
    <lineage>
        <taxon>Bacteria</taxon>
        <taxon>Pseudomonadati</taxon>
        <taxon>Pseudomonadota</taxon>
        <taxon>Gammaproteobacteria</taxon>
        <taxon>Pasteurellales</taxon>
        <taxon>Pasteurellaceae</taxon>
        <taxon>Actinobacillus</taxon>
    </lineage>
</organism>
<protein>
    <submittedName>
        <fullName evidence="4">NAD(P)H dehydrogenase (Quinone)</fullName>
    </submittedName>
</protein>
<dbReference type="KEGG" id="adp:NCTC12871_00012"/>
<evidence type="ECO:0000259" key="3">
    <source>
        <dbReference type="Pfam" id="PF02525"/>
    </source>
</evidence>
<dbReference type="PANTHER" id="PTHR10204">
    <property type="entry name" value="NAD P H OXIDOREDUCTASE-RELATED"/>
    <property type="match status" value="1"/>
</dbReference>
<dbReference type="EMBL" id="LR134510">
    <property type="protein sequence ID" value="VEJ08610.1"/>
    <property type="molecule type" value="Genomic_DNA"/>
</dbReference>
<comment type="similarity">
    <text evidence="1">Belongs to the NAD(P)H dehydrogenase (quinone) family.</text>
</comment>
<dbReference type="Gene3D" id="3.40.50.360">
    <property type="match status" value="1"/>
</dbReference>
<evidence type="ECO:0000256" key="2">
    <source>
        <dbReference type="ARBA" id="ARBA00023002"/>
    </source>
</evidence>
<dbReference type="GO" id="GO:0005829">
    <property type="term" value="C:cytosol"/>
    <property type="evidence" value="ECO:0007669"/>
    <property type="project" value="TreeGrafter"/>
</dbReference>
<gene>
    <name evidence="4" type="ORF">NCTC12871_00012</name>
</gene>
<dbReference type="AlphaFoldDB" id="A0A448TRL6"/>
<evidence type="ECO:0000256" key="1">
    <source>
        <dbReference type="ARBA" id="ARBA00006252"/>
    </source>
</evidence>
<dbReference type="InterPro" id="IPR051545">
    <property type="entry name" value="NAD(P)H_dehydrogenase_qn"/>
</dbReference>
<proteinExistence type="inferred from homology"/>